<dbReference type="InterPro" id="IPR050172">
    <property type="entry name" value="SsuD_RutA_monooxygenase"/>
</dbReference>
<dbReference type="PANTHER" id="PTHR42847">
    <property type="entry name" value="ALKANESULFONATE MONOOXYGENASE"/>
    <property type="match status" value="1"/>
</dbReference>
<dbReference type="GO" id="GO:0004497">
    <property type="term" value="F:monooxygenase activity"/>
    <property type="evidence" value="ECO:0007669"/>
    <property type="project" value="UniProtKB-KW"/>
</dbReference>
<dbReference type="Proteomes" id="UP001162834">
    <property type="component" value="Chromosome"/>
</dbReference>
<dbReference type="CDD" id="cd01094">
    <property type="entry name" value="Alkanesulfonate_monoxygenase"/>
    <property type="match status" value="1"/>
</dbReference>
<evidence type="ECO:0000256" key="4">
    <source>
        <dbReference type="ARBA" id="ARBA00023033"/>
    </source>
</evidence>
<evidence type="ECO:0000313" key="6">
    <source>
        <dbReference type="EMBL" id="UGS35711.1"/>
    </source>
</evidence>
<dbReference type="EC" id="1.14.14.35" evidence="6"/>
<reference evidence="6" key="1">
    <citation type="journal article" date="2022" name="Int. J. Syst. Evol. Microbiol.">
        <title>Pseudomonas aegrilactucae sp. nov. and Pseudomonas morbosilactucae sp. nov., pathogens causing bacterial rot of lettuce in Japan.</title>
        <authorList>
            <person name="Sawada H."/>
            <person name="Fujikawa T."/>
            <person name="Satou M."/>
        </authorList>
    </citation>
    <scope>NUCLEOTIDE SEQUENCE</scope>
    <source>
        <strain evidence="6">0166_1</strain>
    </source>
</reference>
<organism evidence="6 7">
    <name type="scientific">Capillimicrobium parvum</name>
    <dbReference type="NCBI Taxonomy" id="2884022"/>
    <lineage>
        <taxon>Bacteria</taxon>
        <taxon>Bacillati</taxon>
        <taxon>Actinomycetota</taxon>
        <taxon>Thermoleophilia</taxon>
        <taxon>Solirubrobacterales</taxon>
        <taxon>Capillimicrobiaceae</taxon>
        <taxon>Capillimicrobium</taxon>
    </lineage>
</organism>
<evidence type="ECO:0000256" key="3">
    <source>
        <dbReference type="ARBA" id="ARBA00023002"/>
    </source>
</evidence>
<dbReference type="GO" id="GO:0016705">
    <property type="term" value="F:oxidoreductase activity, acting on paired donors, with incorporation or reduction of molecular oxygen"/>
    <property type="evidence" value="ECO:0007669"/>
    <property type="project" value="InterPro"/>
</dbReference>
<gene>
    <name evidence="6" type="primary">sfnG_2</name>
    <name evidence="6" type="ORF">DSM104329_02106</name>
</gene>
<dbReference type="KEGG" id="sbae:DSM104329_02106"/>
<keyword evidence="3 6" id="KW-0560">Oxidoreductase</keyword>
<sequence>MFWPEHFKLGLFPPNVSGGMVSTAAPERWEATWADNLELAVAADDAGLDFLLPASRWIGYGGRNGFQKSVLETMTWASAVLARTRRITVFSTVYAPLFHPIMAAMQMATADQVGAGRFGLNLVCGWRPDEFAMFGIGREWHDSRYDRAAEWIELVRRLWSSEEPFDFDGEYYVAKGAQGHPKPYGGTQPLVMNAGYSPAGRRFAARHVDFLFTNVFELDERSVQELRDFRALAADSGRPDTSVCVTLTIVSRETRAEAEEYVHHYAVEHADWEAVDILTERMGVMVPEGREEAWRRNMSASSGLGLVVGSHDEVADRLAAFAEAGYAGAAVGLVNYLDELPVLRDEILPRLEARGVRRAA</sequence>
<proteinExistence type="predicted"/>
<dbReference type="Gene3D" id="3.20.20.30">
    <property type="entry name" value="Luciferase-like domain"/>
    <property type="match status" value="1"/>
</dbReference>
<evidence type="ECO:0000256" key="1">
    <source>
        <dbReference type="ARBA" id="ARBA00022630"/>
    </source>
</evidence>
<keyword evidence="4 6" id="KW-0503">Monooxygenase</keyword>
<dbReference type="AlphaFoldDB" id="A0A9E6XWD8"/>
<dbReference type="PANTHER" id="PTHR42847:SF4">
    <property type="entry name" value="ALKANESULFONATE MONOOXYGENASE-RELATED"/>
    <property type="match status" value="1"/>
</dbReference>
<dbReference type="Pfam" id="PF00296">
    <property type="entry name" value="Bac_luciferase"/>
    <property type="match status" value="1"/>
</dbReference>
<feature type="domain" description="Luciferase-like" evidence="5">
    <location>
        <begin position="8"/>
        <end position="326"/>
    </location>
</feature>
<dbReference type="InterPro" id="IPR011251">
    <property type="entry name" value="Luciferase-like_dom"/>
</dbReference>
<evidence type="ECO:0000259" key="5">
    <source>
        <dbReference type="Pfam" id="PF00296"/>
    </source>
</evidence>
<evidence type="ECO:0000313" key="7">
    <source>
        <dbReference type="Proteomes" id="UP001162834"/>
    </source>
</evidence>
<accession>A0A9E6XWD8</accession>
<keyword evidence="1" id="KW-0285">Flavoprotein</keyword>
<dbReference type="EMBL" id="CP087164">
    <property type="protein sequence ID" value="UGS35711.1"/>
    <property type="molecule type" value="Genomic_DNA"/>
</dbReference>
<dbReference type="InterPro" id="IPR036661">
    <property type="entry name" value="Luciferase-like_sf"/>
</dbReference>
<name>A0A9E6XWD8_9ACTN</name>
<keyword evidence="2" id="KW-0288">FMN</keyword>
<protein>
    <submittedName>
        <fullName evidence="6">FMNH(2)-dependent dimethylsulfone monooxygenase</fullName>
        <ecNumber evidence="6">1.14.14.35</ecNumber>
    </submittedName>
</protein>
<evidence type="ECO:0000256" key="2">
    <source>
        <dbReference type="ARBA" id="ARBA00022643"/>
    </source>
</evidence>
<keyword evidence="7" id="KW-1185">Reference proteome</keyword>
<dbReference type="SUPFAM" id="SSF51679">
    <property type="entry name" value="Bacterial luciferase-like"/>
    <property type="match status" value="1"/>
</dbReference>